<evidence type="ECO:0000313" key="2">
    <source>
        <dbReference type="EMBL" id="BAJ64618.1"/>
    </source>
</evidence>
<dbReference type="Proteomes" id="UP000008922">
    <property type="component" value="Chromosome"/>
</dbReference>
<sequence length="248" mass="28492">MRQFFEEFLKKTAYESLSRSPQEQGIPQPPLELPYSEEAILIPLPAPDTWSIPPADLRKTIEQRRSRRHYEPVPLTLEQLAYLLWLTQGVQKKSNRGVTLRTVPSAGARHAFETFLLINRVKELEPGLYRYIATQHALLRLDAPEDIRERMATACWNQEQVRQSAVTFFWVAVTERMAWRYVERSMRYLHLDAGHVCQNLYLAAESIGFGVCAIAAFHDQKINALLHLDGVDEFVIYIGSVGKPAISR</sequence>
<dbReference type="InterPro" id="IPR000415">
    <property type="entry name" value="Nitroreductase-like"/>
</dbReference>
<dbReference type="Gene3D" id="3.40.109.10">
    <property type="entry name" value="NADH Oxidase"/>
    <property type="match status" value="1"/>
</dbReference>
<name>E8MZS0_ANATU</name>
<dbReference type="STRING" id="926569.ANT_25920"/>
<dbReference type="RefSeq" id="WP_013560973.1">
    <property type="nucleotide sequence ID" value="NC_014960.1"/>
</dbReference>
<dbReference type="PANTHER" id="PTHR43745:SF2">
    <property type="entry name" value="NITROREDUCTASE MJ1384-RELATED"/>
    <property type="match status" value="1"/>
</dbReference>
<gene>
    <name evidence="2" type="ordered locus">ANT_25920</name>
</gene>
<feature type="domain" description="Nitroreductase" evidence="1">
    <location>
        <begin position="61"/>
        <end position="243"/>
    </location>
</feature>
<dbReference type="NCBIfam" id="TIGR03605">
    <property type="entry name" value="antibiot_sagB"/>
    <property type="match status" value="1"/>
</dbReference>
<keyword evidence="3" id="KW-1185">Reference proteome</keyword>
<dbReference type="KEGG" id="atm:ANT_25920"/>
<evidence type="ECO:0000313" key="3">
    <source>
        <dbReference type="Proteomes" id="UP000008922"/>
    </source>
</evidence>
<dbReference type="InterPro" id="IPR029479">
    <property type="entry name" value="Nitroreductase"/>
</dbReference>
<dbReference type="Pfam" id="PF00881">
    <property type="entry name" value="Nitroreductase"/>
    <property type="match status" value="1"/>
</dbReference>
<dbReference type="HOGENOM" id="CLU_059362_3_0_0"/>
<dbReference type="InterPro" id="IPR052544">
    <property type="entry name" value="Bacteriocin_Proc_Enz"/>
</dbReference>
<organism evidence="2 3">
    <name type="scientific">Anaerolinea thermophila (strain DSM 14523 / JCM 11388 / NBRC 100420 / UNI-1)</name>
    <dbReference type="NCBI Taxonomy" id="926569"/>
    <lineage>
        <taxon>Bacteria</taxon>
        <taxon>Bacillati</taxon>
        <taxon>Chloroflexota</taxon>
        <taxon>Anaerolineae</taxon>
        <taxon>Anaerolineales</taxon>
        <taxon>Anaerolineaceae</taxon>
        <taxon>Anaerolinea</taxon>
    </lineage>
</organism>
<dbReference type="PANTHER" id="PTHR43745">
    <property type="entry name" value="NITROREDUCTASE MJ1384-RELATED"/>
    <property type="match status" value="1"/>
</dbReference>
<dbReference type="OrthoDB" id="9801593at2"/>
<dbReference type="InParanoid" id="E8MZS0"/>
<reference evidence="2 3" key="1">
    <citation type="submission" date="2010-12" db="EMBL/GenBank/DDBJ databases">
        <title>Whole genome sequence of Anaerolinea thermophila UNI-1.</title>
        <authorList>
            <person name="Narita-Yamada S."/>
            <person name="Kishi E."/>
            <person name="Watanabe Y."/>
            <person name="Takasaki K."/>
            <person name="Ankai A."/>
            <person name="Oguchi A."/>
            <person name="Fukui S."/>
            <person name="Takahashi M."/>
            <person name="Yashiro I."/>
            <person name="Hosoyama A."/>
            <person name="Sekiguchi Y."/>
            <person name="Hanada S."/>
            <person name="Fujita N."/>
        </authorList>
    </citation>
    <scope>NUCLEOTIDE SEQUENCE [LARGE SCALE GENOMIC DNA]</scope>
    <source>
        <strain evidence="3">DSM 14523 / JCM 11388 / NBRC 100420 / UNI-1</strain>
    </source>
</reference>
<proteinExistence type="predicted"/>
<dbReference type="eggNOG" id="COG0778">
    <property type="taxonomic scope" value="Bacteria"/>
</dbReference>
<dbReference type="CDD" id="cd02142">
    <property type="entry name" value="McbC_SagB-like_oxidoreductase"/>
    <property type="match status" value="1"/>
</dbReference>
<protein>
    <recommendedName>
        <fullName evidence="1">Nitroreductase domain-containing protein</fullName>
    </recommendedName>
</protein>
<dbReference type="EMBL" id="AP012029">
    <property type="protein sequence ID" value="BAJ64618.1"/>
    <property type="molecule type" value="Genomic_DNA"/>
</dbReference>
<accession>E8MZS0</accession>
<dbReference type="InterPro" id="IPR020051">
    <property type="entry name" value="SagB-type_dehydrogenase"/>
</dbReference>
<dbReference type="SUPFAM" id="SSF55469">
    <property type="entry name" value="FMN-dependent nitroreductase-like"/>
    <property type="match status" value="1"/>
</dbReference>
<dbReference type="GO" id="GO:0016491">
    <property type="term" value="F:oxidoreductase activity"/>
    <property type="evidence" value="ECO:0007669"/>
    <property type="project" value="InterPro"/>
</dbReference>
<evidence type="ECO:0000259" key="1">
    <source>
        <dbReference type="Pfam" id="PF00881"/>
    </source>
</evidence>
<dbReference type="AlphaFoldDB" id="E8MZS0"/>